<name>A0ABT8I069_9BACL</name>
<dbReference type="InterPro" id="IPR015856">
    <property type="entry name" value="ABC_transpr_CbiO/EcfA_su"/>
</dbReference>
<keyword evidence="7" id="KW-1185">Reference proteome</keyword>
<dbReference type="InterPro" id="IPR003439">
    <property type="entry name" value="ABC_transporter-like_ATP-bd"/>
</dbReference>
<dbReference type="PANTHER" id="PTHR43158">
    <property type="entry name" value="SKFA PEPTIDE EXPORT ATP-BINDING PROTEIN SKFE"/>
    <property type="match status" value="1"/>
</dbReference>
<reference evidence="6" key="1">
    <citation type="submission" date="2023-07" db="EMBL/GenBank/DDBJ databases">
        <title>Fictibacillus sp. isolated from freshwater pond.</title>
        <authorList>
            <person name="Kirdat K."/>
            <person name="Bhat A."/>
            <person name="Mourya A."/>
            <person name="Yadav A."/>
        </authorList>
    </citation>
    <scope>NUCLEOTIDE SEQUENCE</scope>
    <source>
        <strain evidence="6">NE201</strain>
    </source>
</reference>
<dbReference type="Gene3D" id="3.40.50.300">
    <property type="entry name" value="P-loop containing nucleotide triphosphate hydrolases"/>
    <property type="match status" value="1"/>
</dbReference>
<comment type="caution">
    <text evidence="6">The sequence shown here is derived from an EMBL/GenBank/DDBJ whole genome shotgun (WGS) entry which is preliminary data.</text>
</comment>
<dbReference type="RefSeq" id="WP_301166938.1">
    <property type="nucleotide sequence ID" value="NZ_JAUHTR010000008.1"/>
</dbReference>
<organism evidence="6 7">
    <name type="scientific">Fictibacillus fluitans</name>
    <dbReference type="NCBI Taxonomy" id="3058422"/>
    <lineage>
        <taxon>Bacteria</taxon>
        <taxon>Bacillati</taxon>
        <taxon>Bacillota</taxon>
        <taxon>Bacilli</taxon>
        <taxon>Bacillales</taxon>
        <taxon>Fictibacillaceae</taxon>
        <taxon>Fictibacillus</taxon>
    </lineage>
</organism>
<keyword evidence="4 6" id="KW-0067">ATP-binding</keyword>
<feature type="domain" description="ABC transporter" evidence="5">
    <location>
        <begin position="5"/>
        <end position="244"/>
    </location>
</feature>
<dbReference type="CDD" id="cd03225">
    <property type="entry name" value="ABC_cobalt_CbiO_domain1"/>
    <property type="match status" value="1"/>
</dbReference>
<dbReference type="PROSITE" id="PS00211">
    <property type="entry name" value="ABC_TRANSPORTER_1"/>
    <property type="match status" value="1"/>
</dbReference>
<dbReference type="InterPro" id="IPR003593">
    <property type="entry name" value="AAA+_ATPase"/>
</dbReference>
<dbReference type="PANTHER" id="PTHR43158:SF2">
    <property type="entry name" value="SKFA PEPTIDE EXPORT ATP-BINDING PROTEIN SKFE"/>
    <property type="match status" value="1"/>
</dbReference>
<dbReference type="InterPro" id="IPR027417">
    <property type="entry name" value="P-loop_NTPase"/>
</dbReference>
<comment type="subcellular location">
    <subcellularLocation>
        <location evidence="1">Cell membrane</location>
        <topology evidence="1">Peripheral membrane protein</topology>
    </subcellularLocation>
</comment>
<dbReference type="SMART" id="SM00382">
    <property type="entry name" value="AAA"/>
    <property type="match status" value="1"/>
</dbReference>
<evidence type="ECO:0000256" key="2">
    <source>
        <dbReference type="ARBA" id="ARBA00022448"/>
    </source>
</evidence>
<keyword evidence="3" id="KW-0547">Nucleotide-binding</keyword>
<dbReference type="Proteomes" id="UP001172721">
    <property type="component" value="Unassembled WGS sequence"/>
</dbReference>
<proteinExistence type="predicted"/>
<dbReference type="SUPFAM" id="SSF52540">
    <property type="entry name" value="P-loop containing nucleoside triphosphate hydrolases"/>
    <property type="match status" value="1"/>
</dbReference>
<evidence type="ECO:0000256" key="1">
    <source>
        <dbReference type="ARBA" id="ARBA00004202"/>
    </source>
</evidence>
<evidence type="ECO:0000313" key="6">
    <source>
        <dbReference type="EMBL" id="MDN4525917.1"/>
    </source>
</evidence>
<evidence type="ECO:0000256" key="4">
    <source>
        <dbReference type="ARBA" id="ARBA00022840"/>
    </source>
</evidence>
<dbReference type="PROSITE" id="PS50893">
    <property type="entry name" value="ABC_TRANSPORTER_2"/>
    <property type="match status" value="1"/>
</dbReference>
<evidence type="ECO:0000313" key="7">
    <source>
        <dbReference type="Proteomes" id="UP001172721"/>
    </source>
</evidence>
<protein>
    <submittedName>
        <fullName evidence="6">ABC transporter ATP-binding protein</fullName>
    </submittedName>
</protein>
<gene>
    <name evidence="6" type="ORF">QYB97_15640</name>
</gene>
<accession>A0ABT8I069</accession>
<keyword evidence="2" id="KW-0813">Transport</keyword>
<evidence type="ECO:0000256" key="3">
    <source>
        <dbReference type="ARBA" id="ARBA00022741"/>
    </source>
</evidence>
<sequence length="270" mass="30543">MEKVISFEDVSWRRDGQNILSEINWEVKENEHWAILGLNGSGKTSLLNIVTGYHFSTTGKVTVLGNEFGKTNLPNLRKKIGYVSSSLEKFSQLLEQETVEEVVVSGKFASFGIYEEVTEEDWGKADSLLTALRLDYLNGKTFNKLSQGEKRRVLIARALMCDPQILILDEPCTGLDVYSREEVLGLMNDIVKKNCHLLYVTHHIEEISDVITHVLLLKDGQIVASGLKRKVLTSESLSEAYKMPVNVHWEEDRPWLTIHKSLVGIGRNAR</sequence>
<evidence type="ECO:0000259" key="5">
    <source>
        <dbReference type="PROSITE" id="PS50893"/>
    </source>
</evidence>
<dbReference type="GO" id="GO:0005524">
    <property type="term" value="F:ATP binding"/>
    <property type="evidence" value="ECO:0007669"/>
    <property type="project" value="UniProtKB-KW"/>
</dbReference>
<dbReference type="Pfam" id="PF00005">
    <property type="entry name" value="ABC_tran"/>
    <property type="match status" value="1"/>
</dbReference>
<dbReference type="InterPro" id="IPR017871">
    <property type="entry name" value="ABC_transporter-like_CS"/>
</dbReference>
<dbReference type="EMBL" id="JAUHTR010000008">
    <property type="protein sequence ID" value="MDN4525917.1"/>
    <property type="molecule type" value="Genomic_DNA"/>
</dbReference>